<dbReference type="Proteomes" id="UP000003288">
    <property type="component" value="Unassembled WGS sequence"/>
</dbReference>
<evidence type="ECO:0000313" key="3">
    <source>
        <dbReference type="EMBL" id="EDM23172.1"/>
    </source>
</evidence>
<feature type="domain" description="Glycosyltransferase subfamily 4-like N-terminal" evidence="2">
    <location>
        <begin position="53"/>
        <end position="192"/>
    </location>
</feature>
<dbReference type="CDD" id="cd03804">
    <property type="entry name" value="GT4_WbaZ-like"/>
    <property type="match status" value="1"/>
</dbReference>
<dbReference type="Pfam" id="PF13439">
    <property type="entry name" value="Glyco_transf_4"/>
    <property type="match status" value="1"/>
</dbReference>
<comment type="caution">
    <text evidence="3">The sequence shown here is derived from an EMBL/GenBank/DDBJ whole genome shotgun (WGS) entry which is preliminary data.</text>
</comment>
<dbReference type="InterPro" id="IPR028098">
    <property type="entry name" value="Glyco_trans_4-like_N"/>
</dbReference>
<dbReference type="PANTHER" id="PTHR45947:SF3">
    <property type="entry name" value="SULFOQUINOVOSYL TRANSFERASE SQD2"/>
    <property type="match status" value="1"/>
</dbReference>
<sequence>MKKALVHDWFSVYAGAEKCVESFTNIWDDFDVYSLIDFLSDKDREIILKGKYANTSFIQKLPFAKKKYRNYLPLFPFAIEQFDLSEYDLILSSSHAVAKGVLTHSTQLHICYMHTPIRYAWDLYFQYLKESNLQKGLKGLIAKYFLHKIRIWDISTINRVDYYIANSKYIAKRIKKIYGKNADVIYPPVDVDKFELCEKKEDFYLTASRLVPYKKIDLIVKTFNELDKKLVVIGDGPDMKKIKTIAKTNIEILGYQNDKVLIEYMQKAKGFVFAAKEDFGIMPVEAQACGTPVICLGEGGTKETVIDKITGIHFESQTVNSLKKAIETFEKMYDEFDFKLIRKNAEKYSRKRFEKEIKDYIENKYKMFVDKELNVKKSI</sequence>
<dbReference type="PANTHER" id="PTHR45947">
    <property type="entry name" value="SULFOQUINOVOSYL TRANSFERASE SQD2"/>
    <property type="match status" value="1"/>
</dbReference>
<reference evidence="3 4" key="1">
    <citation type="journal article" date="2011" name="Stand. Genomic Sci.">
        <title>Draft genome sequence of Caminibacter mediatlanticus strain TB-2, an epsilonproteobacterium isolated from a deep-sea hydrothermal vent.</title>
        <authorList>
            <person name="Giovannelli D."/>
            <person name="Ferriera S."/>
            <person name="Johnson J."/>
            <person name="Kravitz S."/>
            <person name="Perez-Rodriguez I."/>
            <person name="Ricci J."/>
            <person name="O'Brien C."/>
            <person name="Voordeckers J.W."/>
            <person name="Bini E."/>
            <person name="Vetriani C."/>
        </authorList>
    </citation>
    <scope>NUCLEOTIDE SEQUENCE [LARGE SCALE GENOMIC DNA]</scope>
    <source>
        <strain evidence="3 4">TB-2</strain>
    </source>
</reference>
<dbReference type="RefSeq" id="WP_007475156.1">
    <property type="nucleotide sequence ID" value="NZ_ABCJ01000008.1"/>
</dbReference>
<proteinExistence type="predicted"/>
<evidence type="ECO:0000259" key="1">
    <source>
        <dbReference type="Pfam" id="PF00534"/>
    </source>
</evidence>
<dbReference type="InterPro" id="IPR001296">
    <property type="entry name" value="Glyco_trans_1"/>
</dbReference>
<evidence type="ECO:0000313" key="4">
    <source>
        <dbReference type="Proteomes" id="UP000003288"/>
    </source>
</evidence>
<dbReference type="GO" id="GO:0016757">
    <property type="term" value="F:glycosyltransferase activity"/>
    <property type="evidence" value="ECO:0007669"/>
    <property type="project" value="InterPro"/>
</dbReference>
<dbReference type="EMBL" id="ABCJ01000008">
    <property type="protein sequence ID" value="EDM23172.1"/>
    <property type="molecule type" value="Genomic_DNA"/>
</dbReference>
<gene>
    <name evidence="3" type="ORF">CMTB2_04432</name>
</gene>
<organism evidence="3 4">
    <name type="scientific">Caminibacter mediatlanticus TB-2</name>
    <dbReference type="NCBI Taxonomy" id="391592"/>
    <lineage>
        <taxon>Bacteria</taxon>
        <taxon>Pseudomonadati</taxon>
        <taxon>Campylobacterota</taxon>
        <taxon>Epsilonproteobacteria</taxon>
        <taxon>Nautiliales</taxon>
        <taxon>Nautiliaceae</taxon>
        <taxon>Caminibacter</taxon>
    </lineage>
</organism>
<evidence type="ECO:0000259" key="2">
    <source>
        <dbReference type="Pfam" id="PF13439"/>
    </source>
</evidence>
<protein>
    <submittedName>
        <fullName evidence="3">Glycosyl transferase, group 1</fullName>
    </submittedName>
</protein>
<dbReference type="InterPro" id="IPR050194">
    <property type="entry name" value="Glycosyltransferase_grp1"/>
</dbReference>
<name>A0AAI9AGF1_9BACT</name>
<dbReference type="Gene3D" id="3.40.50.2000">
    <property type="entry name" value="Glycogen Phosphorylase B"/>
    <property type="match status" value="2"/>
</dbReference>
<accession>A0AAI9AGF1</accession>
<feature type="domain" description="Glycosyl transferase family 1" evidence="1">
    <location>
        <begin position="198"/>
        <end position="344"/>
    </location>
</feature>
<dbReference type="Pfam" id="PF00534">
    <property type="entry name" value="Glycos_transf_1"/>
    <property type="match status" value="1"/>
</dbReference>
<dbReference type="AlphaFoldDB" id="A0AAI9AGF1"/>
<keyword evidence="3" id="KW-0808">Transferase</keyword>
<dbReference type="SUPFAM" id="SSF53756">
    <property type="entry name" value="UDP-Glycosyltransferase/glycogen phosphorylase"/>
    <property type="match status" value="1"/>
</dbReference>